<name>A0ABS4J2V8_9BACL</name>
<dbReference type="EMBL" id="JAGGLB010000023">
    <property type="protein sequence ID" value="MBP1994140.1"/>
    <property type="molecule type" value="Genomic_DNA"/>
</dbReference>
<organism evidence="1 2">
    <name type="scientific">Paenibacillus eucommiae</name>
    <dbReference type="NCBI Taxonomy" id="1355755"/>
    <lineage>
        <taxon>Bacteria</taxon>
        <taxon>Bacillati</taxon>
        <taxon>Bacillota</taxon>
        <taxon>Bacilli</taxon>
        <taxon>Bacillales</taxon>
        <taxon>Paenibacillaceae</taxon>
        <taxon>Paenibacillus</taxon>
    </lineage>
</organism>
<sequence length="142" mass="15833">MPTKNSALRHTLTASPFLFTASSLVRFSAVSALHTNAPVPTLLLFGLSGFQCPVLPCRVEGGRLEPSSVRSFKRIVQFSRNPIDQRFVVDRPKEIPEIRVHDLFTSIHPLAAQSSISSVFFNFKNHRMLSALLDPICHKYTG</sequence>
<gene>
    <name evidence="1" type="ORF">J2Z66_005766</name>
</gene>
<protein>
    <submittedName>
        <fullName evidence="1">Uncharacterized protein</fullName>
    </submittedName>
</protein>
<proteinExistence type="predicted"/>
<evidence type="ECO:0000313" key="1">
    <source>
        <dbReference type="EMBL" id="MBP1994140.1"/>
    </source>
</evidence>
<comment type="caution">
    <text evidence="1">The sequence shown here is derived from an EMBL/GenBank/DDBJ whole genome shotgun (WGS) entry which is preliminary data.</text>
</comment>
<reference evidence="1 2" key="1">
    <citation type="submission" date="2021-03" db="EMBL/GenBank/DDBJ databases">
        <title>Genomic Encyclopedia of Type Strains, Phase IV (KMG-IV): sequencing the most valuable type-strain genomes for metagenomic binning, comparative biology and taxonomic classification.</title>
        <authorList>
            <person name="Goeker M."/>
        </authorList>
    </citation>
    <scope>NUCLEOTIDE SEQUENCE [LARGE SCALE GENOMIC DNA]</scope>
    <source>
        <strain evidence="1 2">DSM 26048</strain>
    </source>
</reference>
<dbReference type="Proteomes" id="UP001519287">
    <property type="component" value="Unassembled WGS sequence"/>
</dbReference>
<evidence type="ECO:0000313" key="2">
    <source>
        <dbReference type="Proteomes" id="UP001519287"/>
    </source>
</evidence>
<keyword evidence="2" id="KW-1185">Reference proteome</keyword>
<accession>A0ABS4J2V8</accession>